<keyword evidence="5 7" id="KW-1133">Transmembrane helix</keyword>
<reference evidence="9" key="1">
    <citation type="submission" date="2022-07" db="EMBL/GenBank/DDBJ databases">
        <title>Phylogenomic reconstructions and comparative analyses of Kickxellomycotina fungi.</title>
        <authorList>
            <person name="Reynolds N.K."/>
            <person name="Stajich J.E."/>
            <person name="Barry K."/>
            <person name="Grigoriev I.V."/>
            <person name="Crous P."/>
            <person name="Smith M.E."/>
        </authorList>
    </citation>
    <scope>NUCLEOTIDE SEQUENCE</scope>
    <source>
        <strain evidence="9">NBRC 100468</strain>
    </source>
</reference>
<dbReference type="GO" id="GO:0016020">
    <property type="term" value="C:membrane"/>
    <property type="evidence" value="ECO:0007669"/>
    <property type="project" value="UniProtKB-SubCell"/>
</dbReference>
<evidence type="ECO:0000259" key="8">
    <source>
        <dbReference type="Pfam" id="PF00324"/>
    </source>
</evidence>
<feature type="transmembrane region" description="Helical" evidence="7">
    <location>
        <begin position="499"/>
        <end position="516"/>
    </location>
</feature>
<evidence type="ECO:0000256" key="4">
    <source>
        <dbReference type="ARBA" id="ARBA00022970"/>
    </source>
</evidence>
<comment type="caution">
    <text evidence="9">The sequence shown here is derived from an EMBL/GenBank/DDBJ whole genome shotgun (WGS) entry which is preliminary data.</text>
</comment>
<feature type="transmembrane region" description="Helical" evidence="7">
    <location>
        <begin position="421"/>
        <end position="446"/>
    </location>
</feature>
<feature type="transmembrane region" description="Helical" evidence="7">
    <location>
        <begin position="72"/>
        <end position="96"/>
    </location>
</feature>
<keyword evidence="3 7" id="KW-0812">Transmembrane</keyword>
<dbReference type="EMBL" id="JANBPU010000196">
    <property type="protein sequence ID" value="KAJ1914479.1"/>
    <property type="molecule type" value="Genomic_DNA"/>
</dbReference>
<evidence type="ECO:0000313" key="9">
    <source>
        <dbReference type="EMBL" id="KAJ1914479.1"/>
    </source>
</evidence>
<dbReference type="InterPro" id="IPR004841">
    <property type="entry name" value="AA-permease/SLC12A_dom"/>
</dbReference>
<name>A0A9W7ZRG5_9FUNG</name>
<feature type="transmembrane region" description="Helical" evidence="7">
    <location>
        <begin position="102"/>
        <end position="126"/>
    </location>
</feature>
<protein>
    <recommendedName>
        <fullName evidence="8">Amino acid permease/ SLC12A domain-containing protein</fullName>
    </recommendedName>
</protein>
<feature type="transmembrane region" description="Helical" evidence="7">
    <location>
        <begin position="294"/>
        <end position="315"/>
    </location>
</feature>
<dbReference type="InterPro" id="IPR050524">
    <property type="entry name" value="APC_YAT"/>
</dbReference>
<keyword evidence="10" id="KW-1185">Reference proteome</keyword>
<organism evidence="9 10">
    <name type="scientific">Mycoemilia scoparia</name>
    <dbReference type="NCBI Taxonomy" id="417184"/>
    <lineage>
        <taxon>Eukaryota</taxon>
        <taxon>Fungi</taxon>
        <taxon>Fungi incertae sedis</taxon>
        <taxon>Zoopagomycota</taxon>
        <taxon>Kickxellomycotina</taxon>
        <taxon>Kickxellomycetes</taxon>
        <taxon>Kickxellales</taxon>
        <taxon>Kickxellaceae</taxon>
        <taxon>Mycoemilia</taxon>
    </lineage>
</organism>
<feature type="transmembrane region" description="Helical" evidence="7">
    <location>
        <begin position="394"/>
        <end position="415"/>
    </location>
</feature>
<evidence type="ECO:0000256" key="1">
    <source>
        <dbReference type="ARBA" id="ARBA00004141"/>
    </source>
</evidence>
<feature type="transmembrane region" description="Helical" evidence="7">
    <location>
        <begin position="466"/>
        <end position="487"/>
    </location>
</feature>
<evidence type="ECO:0000256" key="2">
    <source>
        <dbReference type="ARBA" id="ARBA00022448"/>
    </source>
</evidence>
<gene>
    <name evidence="9" type="ORF">H4219_004776</name>
</gene>
<dbReference type="PANTHER" id="PTHR43341:SF1">
    <property type="entry name" value="GENERAL AMINO-ACID PERMEASE GAP1"/>
    <property type="match status" value="1"/>
</dbReference>
<dbReference type="PROSITE" id="PS00218">
    <property type="entry name" value="AMINO_ACID_PERMEASE_1"/>
    <property type="match status" value="1"/>
</dbReference>
<dbReference type="Gene3D" id="1.20.1740.10">
    <property type="entry name" value="Amino acid/polyamine transporter I"/>
    <property type="match status" value="1"/>
</dbReference>
<evidence type="ECO:0000256" key="6">
    <source>
        <dbReference type="ARBA" id="ARBA00023136"/>
    </source>
</evidence>
<proteinExistence type="predicted"/>
<keyword evidence="2" id="KW-0813">Transport</keyword>
<evidence type="ECO:0000256" key="3">
    <source>
        <dbReference type="ARBA" id="ARBA00022692"/>
    </source>
</evidence>
<evidence type="ECO:0000256" key="5">
    <source>
        <dbReference type="ARBA" id="ARBA00022989"/>
    </source>
</evidence>
<dbReference type="PANTHER" id="PTHR43341">
    <property type="entry name" value="AMINO ACID PERMEASE"/>
    <property type="match status" value="1"/>
</dbReference>
<feature type="transmembrane region" description="Helical" evidence="7">
    <location>
        <begin position="147"/>
        <end position="175"/>
    </location>
</feature>
<dbReference type="Proteomes" id="UP001150538">
    <property type="component" value="Unassembled WGS sequence"/>
</dbReference>
<comment type="subcellular location">
    <subcellularLocation>
        <location evidence="1">Membrane</location>
        <topology evidence="1">Multi-pass membrane protein</topology>
    </subcellularLocation>
</comment>
<accession>A0A9W7ZRG5</accession>
<sequence length="603" mass="66632">MDKIESNAASGMGAQAAPVYLSSKCSEGTPTTDDWATTAGMEKQNIDSGSIVEEDDDPSNRKLQRKLKGRHLVMIAIGGTIGTGLFVGSGAVLGYAGPAGALVAYILMGSVVFFVCTSLGEVATYIPVSDPFNHFASRFIDPALGTAFGWTYWLSWTLTVASELVACGIVIQMWLPHVSTLVWSFISAGIIFGVNSFSVSCYGEIEYWFSIIKVLAVVVFIIVGILTDAGVLGGHKYAFTNWTIPGAPFNEHIVGILKSCITAAFSFQGTEIVGITVGEAGNPRKEVPKAIRSVFWRILFFYICSIFVIGLIIPYTDDDVVNASGASDIAKSPFTIVFEKAGLNWASHVMNAVVLITVLSAGNSGLYACTRVLWMLAKERKAPAFFKKVTKHGIPFWAMTFTMVWSTIFFALSFIGNQVVYLFLVNISGVTGFIFWMGISLSHLRFRRAYIHQGYDLKDLPYKAKWYPFGPYYALSLLFVIMIGQGYQTFAPKFKVVDFLSTYIAIPLFLIVWLGYKYFRKTKVVKLDDVDLVTNSLFEQERLGLIQIFEDDDSQGKLPFVKKWVNKIPFKRKNKQVNGEDGDIITTNTGLENPELSSIKLEK</sequence>
<feature type="transmembrane region" description="Helical" evidence="7">
    <location>
        <begin position="214"/>
        <end position="233"/>
    </location>
</feature>
<evidence type="ECO:0000256" key="7">
    <source>
        <dbReference type="SAM" id="Phobius"/>
    </source>
</evidence>
<dbReference type="FunFam" id="1.20.1740.10:FF:000001">
    <property type="entry name" value="Amino acid permease"/>
    <property type="match status" value="1"/>
</dbReference>
<feature type="domain" description="Amino acid permease/ SLC12A" evidence="8">
    <location>
        <begin position="71"/>
        <end position="526"/>
    </location>
</feature>
<feature type="transmembrane region" description="Helical" evidence="7">
    <location>
        <begin position="352"/>
        <end position="374"/>
    </location>
</feature>
<keyword evidence="4" id="KW-0029">Amino-acid transport</keyword>
<keyword evidence="6 7" id="KW-0472">Membrane</keyword>
<dbReference type="OrthoDB" id="3900342at2759"/>
<feature type="transmembrane region" description="Helical" evidence="7">
    <location>
        <begin position="181"/>
        <end position="202"/>
    </location>
</feature>
<dbReference type="AlphaFoldDB" id="A0A9W7ZRG5"/>
<dbReference type="GO" id="GO:0015171">
    <property type="term" value="F:amino acid transmembrane transporter activity"/>
    <property type="evidence" value="ECO:0007669"/>
    <property type="project" value="TreeGrafter"/>
</dbReference>
<evidence type="ECO:0000313" key="10">
    <source>
        <dbReference type="Proteomes" id="UP001150538"/>
    </source>
</evidence>
<dbReference type="InterPro" id="IPR004840">
    <property type="entry name" value="Amino_acid_permease_CS"/>
</dbReference>
<dbReference type="Pfam" id="PF00324">
    <property type="entry name" value="AA_permease"/>
    <property type="match status" value="1"/>
</dbReference>